<keyword evidence="3" id="KW-0418">Kinase</keyword>
<dbReference type="GO" id="GO:0016301">
    <property type="term" value="F:kinase activity"/>
    <property type="evidence" value="ECO:0007669"/>
    <property type="project" value="UniProtKB-KW"/>
</dbReference>
<dbReference type="KEGG" id="pbh:AAW51_3060"/>
<reference evidence="3 4" key="1">
    <citation type="submission" date="2015-05" db="EMBL/GenBank/DDBJ databases">
        <authorList>
            <person name="Tang B."/>
            <person name="Yu Y."/>
        </authorList>
    </citation>
    <scope>NUCLEOTIDE SEQUENCE [LARGE SCALE GENOMIC DNA]</scope>
    <source>
        <strain evidence="3 4">DSM 7029</strain>
    </source>
</reference>
<gene>
    <name evidence="3" type="primary">pps</name>
    <name evidence="3" type="ORF">AAW51_3060</name>
</gene>
<evidence type="ECO:0000259" key="2">
    <source>
        <dbReference type="Pfam" id="PF01326"/>
    </source>
</evidence>
<dbReference type="EMBL" id="CP011371">
    <property type="protein sequence ID" value="AKJ29751.1"/>
    <property type="molecule type" value="Genomic_DNA"/>
</dbReference>
<dbReference type="RefSeq" id="WP_047195292.1">
    <property type="nucleotide sequence ID" value="NZ_CP011371.1"/>
</dbReference>
<name>A0A0G3BQS2_9BURK</name>
<proteinExistence type="predicted"/>
<sequence>MNEIISDYRRMARAEVGGKFHVQALLRGRGIPVPDFFCLSRRLHDRWWQPARAEAAALLATVDPRDRASVTDAARRLQALVHTLDIDAATCRAVHDALDRHLGNAEYVSVRACMLGARPEWSEDSVHDPHAGISATALYVRREDVIARVRDGWASAYSEQALLYRLTQGQDALGVSVAIGVQRMVFGERSFVMFTCDPNTTARDTLLIAGHGIGEGVVQEAVPVDHYFVNAKSGAIERRLAVKHVGLGFDAERGQGLREFEVAPERREAACLDDDEIRTLQALGRKIEQVFGWPQDIEGTLDAQGRVHILQARPVSIDFVRKRLWTGLNIAESYPGVSSPLTYSLARLFYRVIFRDIYRRAGAPDRQLTEHHHRLDRMIGYVNGRIYYSLNAFYLLHGLVPIFPWLCKAWENMVGLKTSYFIDAGEAAPVLPAWRRGWQQLRGWSIFAREFLMLPRRMRAYKQWWRERALQSRRVLQDERDALALTEEFHRLWRDVGRHWGVTLINDAYIFTLHAIVQALFKRWRLDEDPALLSNLLCGDDQIESVEVFLSVLRIAAWVRSQPTLCADFLASDDATLVQRFRARRLHATLLTLLDDHIAAYGDRSMQELKMENPSLRDDPTVLLRGVRRFVKAGLDPDASRAAELKQRAEAEAALDQRFGRRSLRKGLLRWMLKLLREVIAHRENSRYCRSELFGICRDLFRAQAAHLVAQGAIERADDIYYLTVDEITGYTDGTGVDEAFRETVERRRRQLQAYAQQEVPETLATQGALRSNPLARAEAAPGVAGQALQGLGSSMGVAQGRARVVLDPHQVEDLPPDTILVTRETDPGWLFLMLASTGIVVERGSMLSHTAITGRKFGIPTVVGVDDACRRIADGAPIEIDGGRGVVRFLDAA</sequence>
<dbReference type="Gene3D" id="3.30.1490.20">
    <property type="entry name" value="ATP-grasp fold, A domain"/>
    <property type="match status" value="1"/>
</dbReference>
<dbReference type="PANTHER" id="PTHR43615:SF1">
    <property type="entry name" value="PPDK_N DOMAIN-CONTAINING PROTEIN"/>
    <property type="match status" value="1"/>
</dbReference>
<dbReference type="PANTHER" id="PTHR43615">
    <property type="entry name" value="PHOSPHOENOLPYRUVATE SYNTHASE-RELATED"/>
    <property type="match status" value="1"/>
</dbReference>
<evidence type="ECO:0000313" key="4">
    <source>
        <dbReference type="Proteomes" id="UP000035352"/>
    </source>
</evidence>
<protein>
    <submittedName>
        <fullName evidence="3">Pyruvate, water dikinase</fullName>
    </submittedName>
</protein>
<dbReference type="SUPFAM" id="SSF52009">
    <property type="entry name" value="Phosphohistidine domain"/>
    <property type="match status" value="1"/>
</dbReference>
<dbReference type="GO" id="GO:0005524">
    <property type="term" value="F:ATP binding"/>
    <property type="evidence" value="ECO:0007669"/>
    <property type="project" value="InterPro"/>
</dbReference>
<dbReference type="InterPro" id="IPR008279">
    <property type="entry name" value="PEP-util_enz_mobile_dom"/>
</dbReference>
<dbReference type="Gene3D" id="3.30.470.20">
    <property type="entry name" value="ATP-grasp fold, B domain"/>
    <property type="match status" value="1"/>
</dbReference>
<dbReference type="Proteomes" id="UP000035352">
    <property type="component" value="Chromosome"/>
</dbReference>
<evidence type="ECO:0000313" key="3">
    <source>
        <dbReference type="EMBL" id="AKJ29751.1"/>
    </source>
</evidence>
<dbReference type="Pfam" id="PF01326">
    <property type="entry name" value="PPDK_N"/>
    <property type="match status" value="1"/>
</dbReference>
<accession>A0A0G3BQS2</accession>
<keyword evidence="3" id="KW-0670">Pyruvate</keyword>
<dbReference type="STRING" id="413882.AAW51_3060"/>
<dbReference type="InterPro" id="IPR002192">
    <property type="entry name" value="PPDK_AMP/ATP-bd"/>
</dbReference>
<evidence type="ECO:0000259" key="1">
    <source>
        <dbReference type="Pfam" id="PF00391"/>
    </source>
</evidence>
<feature type="domain" description="PEP-utilising enzyme mobile" evidence="1">
    <location>
        <begin position="816"/>
        <end position="886"/>
    </location>
</feature>
<organism evidence="3 4">
    <name type="scientific">Caldimonas brevitalea</name>
    <dbReference type="NCBI Taxonomy" id="413882"/>
    <lineage>
        <taxon>Bacteria</taxon>
        <taxon>Pseudomonadati</taxon>
        <taxon>Pseudomonadota</taxon>
        <taxon>Betaproteobacteria</taxon>
        <taxon>Burkholderiales</taxon>
        <taxon>Sphaerotilaceae</taxon>
        <taxon>Caldimonas</taxon>
    </lineage>
</organism>
<dbReference type="InterPro" id="IPR036637">
    <property type="entry name" value="Phosphohistidine_dom_sf"/>
</dbReference>
<dbReference type="InterPro" id="IPR013815">
    <property type="entry name" value="ATP_grasp_subdomain_1"/>
</dbReference>
<dbReference type="PATRIC" id="fig|413882.6.peg.3195"/>
<dbReference type="AlphaFoldDB" id="A0A0G3BQS2"/>
<keyword evidence="3" id="KW-0808">Transferase</keyword>
<dbReference type="Gene3D" id="3.50.30.10">
    <property type="entry name" value="Phosphohistidine domain"/>
    <property type="match status" value="1"/>
</dbReference>
<feature type="domain" description="Pyruvate phosphate dikinase AMP/ATP-binding" evidence="2">
    <location>
        <begin position="15"/>
        <end position="316"/>
    </location>
</feature>
<dbReference type="InterPro" id="IPR051549">
    <property type="entry name" value="PEP_Utilizing_Enz"/>
</dbReference>
<dbReference type="Pfam" id="PF00391">
    <property type="entry name" value="PEP-utilizers"/>
    <property type="match status" value="1"/>
</dbReference>
<keyword evidence="4" id="KW-1185">Reference proteome</keyword>
<dbReference type="SUPFAM" id="SSF56059">
    <property type="entry name" value="Glutathione synthetase ATP-binding domain-like"/>
    <property type="match status" value="1"/>
</dbReference>
<dbReference type="OrthoDB" id="9765468at2"/>